<reference evidence="3 4" key="1">
    <citation type="submission" date="2023-11" db="EMBL/GenBank/DDBJ databases">
        <authorList>
            <person name="Okamura Y."/>
        </authorList>
    </citation>
    <scope>NUCLEOTIDE SEQUENCE [LARGE SCALE GENOMIC DNA]</scope>
</reference>
<dbReference type="Proteomes" id="UP001497472">
    <property type="component" value="Unassembled WGS sequence"/>
</dbReference>
<dbReference type="InterPro" id="IPR029058">
    <property type="entry name" value="AB_hydrolase_fold"/>
</dbReference>
<dbReference type="PANTHER" id="PTHR11559">
    <property type="entry name" value="CARBOXYLESTERASE"/>
    <property type="match status" value="1"/>
</dbReference>
<protein>
    <recommendedName>
        <fullName evidence="2">Carboxylesterase type B domain-containing protein</fullName>
    </recommendedName>
</protein>
<organism evidence="3 4">
    <name type="scientific">Leptosia nina</name>
    <dbReference type="NCBI Taxonomy" id="320188"/>
    <lineage>
        <taxon>Eukaryota</taxon>
        <taxon>Metazoa</taxon>
        <taxon>Ecdysozoa</taxon>
        <taxon>Arthropoda</taxon>
        <taxon>Hexapoda</taxon>
        <taxon>Insecta</taxon>
        <taxon>Pterygota</taxon>
        <taxon>Neoptera</taxon>
        <taxon>Endopterygota</taxon>
        <taxon>Lepidoptera</taxon>
        <taxon>Glossata</taxon>
        <taxon>Ditrysia</taxon>
        <taxon>Papilionoidea</taxon>
        <taxon>Pieridae</taxon>
        <taxon>Pierinae</taxon>
        <taxon>Leptosia</taxon>
    </lineage>
</organism>
<evidence type="ECO:0000259" key="2">
    <source>
        <dbReference type="Pfam" id="PF00135"/>
    </source>
</evidence>
<feature type="domain" description="Carboxylesterase type B" evidence="2">
    <location>
        <begin position="34"/>
        <end position="543"/>
    </location>
</feature>
<dbReference type="PROSITE" id="PS00941">
    <property type="entry name" value="CARBOXYLESTERASE_B_2"/>
    <property type="match status" value="1"/>
</dbReference>
<gene>
    <name evidence="3" type="ORF">LNINA_LOCUS6071</name>
</gene>
<keyword evidence="4" id="KW-1185">Reference proteome</keyword>
<dbReference type="AlphaFoldDB" id="A0AAV1JBE5"/>
<dbReference type="InterPro" id="IPR050309">
    <property type="entry name" value="Type-B_Carboxylest/Lipase"/>
</dbReference>
<accession>A0AAV1JBE5</accession>
<comment type="caution">
    <text evidence="3">The sequence shown here is derived from an EMBL/GenBank/DDBJ whole genome shotgun (WGS) entry which is preliminary data.</text>
</comment>
<evidence type="ECO:0000313" key="3">
    <source>
        <dbReference type="EMBL" id="CAK1546506.1"/>
    </source>
</evidence>
<dbReference type="EMBL" id="CAVLEF010000008">
    <property type="protein sequence ID" value="CAK1546506.1"/>
    <property type="molecule type" value="Genomic_DNA"/>
</dbReference>
<dbReference type="InterPro" id="IPR019819">
    <property type="entry name" value="Carboxylesterase_B_CS"/>
</dbReference>
<name>A0AAV1JBE5_9NEOP</name>
<keyword evidence="1" id="KW-0325">Glycoprotein</keyword>
<dbReference type="InterPro" id="IPR002018">
    <property type="entry name" value="CarbesteraseB"/>
</dbReference>
<evidence type="ECO:0000256" key="1">
    <source>
        <dbReference type="ARBA" id="ARBA00023180"/>
    </source>
</evidence>
<sequence length="552" mass="62551">MIGRSCTSLEQFSRCSWKIFENASAKRIHNNVDAQVSVAQGKMKGRACVTASGKKYYSFEGIPYARPPIGPLRFREPQKSKGWSGILDATKPGNKCWQMTSPKHPAEGSEDCLYLNIYTPSLPSEQLQKLPVLFYLHGGRAIMGYSHYYRPDYFIPHDVIVVTANYRLNVFGFLCLDTPEVPGNAGIKDVVMAMKWVKDNIENFNGNSGNIVAFGESAGSSIVMSLFDSEANGVFSKVIALSGSALSDFYIGRNDPIQRAEEIVSNLGQSVSGHKEIYDKLLEAPAEALLSACMKSEFGRDPTDVCSFLQPVVEKKFDGAVPAIPQNPVYSYRNKHFNVPILMSTSSHEGALFMNRDRSGNILFNKNLRKYIPFFSLIDQESNEAYEIEQRLNEIYFQNKEIGPSVLVEYLNLLSDVYLNRDSLYTAELLSEREDNFYFCRFAYAGNMNLRVMKALGVKGATHGDIIQYLFYKENKVCDERDKKIVDMMCESLCNFAKTGKPTWKNQEVEWLPYRKNEELCLNVGENSVECCPVPEKERNQFWLELSRKRTI</sequence>
<evidence type="ECO:0000313" key="4">
    <source>
        <dbReference type="Proteomes" id="UP001497472"/>
    </source>
</evidence>
<dbReference type="SUPFAM" id="SSF53474">
    <property type="entry name" value="alpha/beta-Hydrolases"/>
    <property type="match status" value="1"/>
</dbReference>
<dbReference type="Gene3D" id="3.40.50.1820">
    <property type="entry name" value="alpha/beta hydrolase"/>
    <property type="match status" value="1"/>
</dbReference>
<dbReference type="Pfam" id="PF00135">
    <property type="entry name" value="COesterase"/>
    <property type="match status" value="1"/>
</dbReference>
<proteinExistence type="predicted"/>